<dbReference type="EMBL" id="CAMXCT010000002">
    <property type="protein sequence ID" value="CAI3972256.1"/>
    <property type="molecule type" value="Genomic_DNA"/>
</dbReference>
<evidence type="ECO:0000313" key="1">
    <source>
        <dbReference type="EMBL" id="CAI3972256.1"/>
    </source>
</evidence>
<dbReference type="Proteomes" id="UP001152797">
    <property type="component" value="Unassembled WGS sequence"/>
</dbReference>
<accession>A0A9P1BF49</accession>
<name>A0A9P1BF49_9DINO</name>
<keyword evidence="3" id="KW-1185">Reference proteome</keyword>
<dbReference type="EMBL" id="CAMXCT030000002">
    <property type="protein sequence ID" value="CAL4759568.1"/>
    <property type="molecule type" value="Genomic_DNA"/>
</dbReference>
<dbReference type="OrthoDB" id="477063at2759"/>
<organism evidence="1">
    <name type="scientific">Cladocopium goreaui</name>
    <dbReference type="NCBI Taxonomy" id="2562237"/>
    <lineage>
        <taxon>Eukaryota</taxon>
        <taxon>Sar</taxon>
        <taxon>Alveolata</taxon>
        <taxon>Dinophyceae</taxon>
        <taxon>Suessiales</taxon>
        <taxon>Symbiodiniaceae</taxon>
        <taxon>Cladocopium</taxon>
    </lineage>
</organism>
<reference evidence="2" key="2">
    <citation type="submission" date="2024-04" db="EMBL/GenBank/DDBJ databases">
        <authorList>
            <person name="Chen Y."/>
            <person name="Shah S."/>
            <person name="Dougan E. K."/>
            <person name="Thang M."/>
            <person name="Chan C."/>
        </authorList>
    </citation>
    <scope>NUCLEOTIDE SEQUENCE [LARGE SCALE GENOMIC DNA]</scope>
</reference>
<dbReference type="EMBL" id="CAMXCT020000002">
    <property type="protein sequence ID" value="CAL1125631.1"/>
    <property type="molecule type" value="Genomic_DNA"/>
</dbReference>
<evidence type="ECO:0000313" key="2">
    <source>
        <dbReference type="EMBL" id="CAL1125631.1"/>
    </source>
</evidence>
<evidence type="ECO:0000313" key="3">
    <source>
        <dbReference type="Proteomes" id="UP001152797"/>
    </source>
</evidence>
<dbReference type="AlphaFoldDB" id="A0A9P1BF49"/>
<proteinExistence type="predicted"/>
<comment type="caution">
    <text evidence="1">The sequence shown here is derived from an EMBL/GenBank/DDBJ whole genome shotgun (WGS) entry which is preliminary data.</text>
</comment>
<reference evidence="1" key="1">
    <citation type="submission" date="2022-10" db="EMBL/GenBank/DDBJ databases">
        <authorList>
            <person name="Chen Y."/>
            <person name="Dougan E. K."/>
            <person name="Chan C."/>
            <person name="Rhodes N."/>
            <person name="Thang M."/>
        </authorList>
    </citation>
    <scope>NUCLEOTIDE SEQUENCE</scope>
</reference>
<protein>
    <submittedName>
        <fullName evidence="1">Uncharacterized protein</fullName>
    </submittedName>
</protein>
<gene>
    <name evidence="1" type="ORF">C1SCF055_LOCUS846</name>
</gene>
<sequence>MSDPLAIAESFGWAKAVRLAAEQSLAACNIERSLLLQGPGTDTEFSGGASGWEVAAQCLGSAFLAHGYKTRIHPLSACEINGKMQTALLHRLPPTAHLFTDIMEIFGEGPTWPRSLMALSNPCHIEEDLHHLADARKVAMTDAFSCYLPAEIKRAQVYAEKYLFLDEGAKCPPCDLVCHIGDNPAGTKKSTGWCTWSCKSGRLPTIRRSSGLYIAIFHNRHLLLKEMYLSMGYPSYPLAAQSAGVAQYETFVPGLTYFDSLRALGNSMHVAQVGVAMGCLLLCSTTKP</sequence>